<protein>
    <submittedName>
        <fullName evidence="2">Uncharacterized protein</fullName>
    </submittedName>
</protein>
<name>A0A4Y0BD06_ANOFN</name>
<sequence length="21" mass="2438">MAAESLVHPKQFIGTDRRKPR</sequence>
<feature type="region of interest" description="Disordered" evidence="1">
    <location>
        <begin position="1"/>
        <end position="21"/>
    </location>
</feature>
<proteinExistence type="predicted"/>
<dbReference type="AlphaFoldDB" id="A0A4Y0BD06"/>
<reference evidence="2" key="1">
    <citation type="submission" date="2020-05" db="UniProtKB">
        <authorList>
            <consortium name="EnsemblMetazoa"/>
        </authorList>
    </citation>
    <scope>IDENTIFICATION</scope>
    <source>
        <strain evidence="2">FUMOZ</strain>
    </source>
</reference>
<dbReference type="VEuPathDB" id="VectorBase:AFUN018647"/>
<evidence type="ECO:0000313" key="2">
    <source>
        <dbReference type="EnsemblMetazoa" id="AFUN018647-PA"/>
    </source>
</evidence>
<accession>A0A4Y0BD06</accession>
<organism evidence="2">
    <name type="scientific">Anopheles funestus</name>
    <name type="common">African malaria mosquito</name>
    <dbReference type="NCBI Taxonomy" id="62324"/>
    <lineage>
        <taxon>Eukaryota</taxon>
        <taxon>Metazoa</taxon>
        <taxon>Ecdysozoa</taxon>
        <taxon>Arthropoda</taxon>
        <taxon>Hexapoda</taxon>
        <taxon>Insecta</taxon>
        <taxon>Pterygota</taxon>
        <taxon>Neoptera</taxon>
        <taxon>Endopterygota</taxon>
        <taxon>Diptera</taxon>
        <taxon>Nematocera</taxon>
        <taxon>Culicoidea</taxon>
        <taxon>Culicidae</taxon>
        <taxon>Anophelinae</taxon>
        <taxon>Anopheles</taxon>
    </lineage>
</organism>
<evidence type="ECO:0000256" key="1">
    <source>
        <dbReference type="SAM" id="MobiDB-lite"/>
    </source>
</evidence>
<dbReference type="EnsemblMetazoa" id="AFUN018647-RA">
    <property type="protein sequence ID" value="AFUN018647-PA"/>
    <property type="gene ID" value="AFUN018647"/>
</dbReference>